<dbReference type="KEGG" id="clec:106667918"/>
<dbReference type="OrthoDB" id="360689at2759"/>
<evidence type="ECO:0000256" key="1">
    <source>
        <dbReference type="ARBA" id="ARBA00008889"/>
    </source>
</evidence>
<dbReference type="GeneID" id="106667918"/>
<dbReference type="RefSeq" id="XP_014251681.1">
    <property type="nucleotide sequence ID" value="XM_014396195.2"/>
</dbReference>
<dbReference type="OMA" id="RHRLYKH"/>
<dbReference type="InterPro" id="IPR043141">
    <property type="entry name" value="Ribosomal_uL10-like_sf"/>
</dbReference>
<dbReference type="EnsemblMetazoa" id="XM_014396195.2">
    <property type="protein sequence ID" value="XP_014251681.1"/>
    <property type="gene ID" value="LOC106667918"/>
</dbReference>
<keyword evidence="5" id="KW-1185">Reference proteome</keyword>
<evidence type="ECO:0000256" key="3">
    <source>
        <dbReference type="ARBA" id="ARBA00035716"/>
    </source>
</evidence>
<dbReference type="AlphaFoldDB" id="A0A8I6RWY1"/>
<dbReference type="PANTHER" id="PTHR11560">
    <property type="entry name" value="39S RIBOSOMAL PROTEIN L10, MITOCHONDRIAL"/>
    <property type="match status" value="1"/>
</dbReference>
<dbReference type="SUPFAM" id="SSF160369">
    <property type="entry name" value="Ribosomal protein L10-like"/>
    <property type="match status" value="1"/>
</dbReference>
<comment type="similarity">
    <text evidence="1">Belongs to the universal ribosomal protein uL10 family.</text>
</comment>
<dbReference type="CTD" id="124995"/>
<evidence type="ECO:0000313" key="5">
    <source>
        <dbReference type="Proteomes" id="UP000494040"/>
    </source>
</evidence>
<dbReference type="Proteomes" id="UP000494040">
    <property type="component" value="Unassembled WGS sequence"/>
</dbReference>
<dbReference type="Gene3D" id="3.30.70.1730">
    <property type="match status" value="1"/>
</dbReference>
<proteinExistence type="inferred from homology"/>
<dbReference type="InterPro" id="IPR047865">
    <property type="entry name" value="Ribosomal_uL10_bac_type"/>
</dbReference>
<protein>
    <recommendedName>
        <fullName evidence="2">Large ribosomal subunit protein uL10m</fullName>
    </recommendedName>
    <alternativeName>
        <fullName evidence="3">39S ribosomal protein L10, mitochondrial</fullName>
    </alternativeName>
</protein>
<evidence type="ECO:0000256" key="2">
    <source>
        <dbReference type="ARBA" id="ARBA00035707"/>
    </source>
</evidence>
<name>A0A8I6RWY1_CIMLE</name>
<reference evidence="4" key="1">
    <citation type="submission" date="2022-01" db="UniProtKB">
        <authorList>
            <consortium name="EnsemblMetazoa"/>
        </authorList>
    </citation>
    <scope>IDENTIFICATION</scope>
</reference>
<organism evidence="4 5">
    <name type="scientific">Cimex lectularius</name>
    <name type="common">Bed bug</name>
    <name type="synonym">Acanthia lectularia</name>
    <dbReference type="NCBI Taxonomy" id="79782"/>
    <lineage>
        <taxon>Eukaryota</taxon>
        <taxon>Metazoa</taxon>
        <taxon>Ecdysozoa</taxon>
        <taxon>Arthropoda</taxon>
        <taxon>Hexapoda</taxon>
        <taxon>Insecta</taxon>
        <taxon>Pterygota</taxon>
        <taxon>Neoptera</taxon>
        <taxon>Paraneoptera</taxon>
        <taxon>Hemiptera</taxon>
        <taxon>Heteroptera</taxon>
        <taxon>Panheteroptera</taxon>
        <taxon>Cimicomorpha</taxon>
        <taxon>Cimicidae</taxon>
        <taxon>Cimex</taxon>
    </lineage>
</organism>
<evidence type="ECO:0000313" key="4">
    <source>
        <dbReference type="EnsemblMetazoa" id="XP_014251681.1"/>
    </source>
</evidence>
<accession>A0A8I6RWY1</accession>
<sequence>MASFVREGLLSFRWQPSLHVFRNRRVNVQRPRAPHYDRARVLALLKPQYAEEETLYEPPSVTCRKLQELKQYIKRPDNPLEKILAKELFEKCEKSQLIAFFHKNPISGLDDFNAKIKFRREQMEVEVHSKYTAKLAFEGTNYESVLELFMAHNAMAFCDEPKVNTLLKITKKLPQYVLLCAIVEGKMLNMSQLVSYAQFKDINQARAQLVATLNLAGTEFVSRLSQPQNTLVSQLGELVKIKGEKS</sequence>